<protein>
    <submittedName>
        <fullName evidence="1">Uncharacterized protein</fullName>
    </submittedName>
</protein>
<dbReference type="EMBL" id="UFYD01000001">
    <property type="protein sequence ID" value="STC96150.1"/>
    <property type="molecule type" value="Genomic_DNA"/>
</dbReference>
<comment type="caution">
    <text evidence="1">The sequence shown here is derived from an EMBL/GenBank/DDBJ whole genome shotgun (WGS) entry which is preliminary data.</text>
</comment>
<organism evidence="1 2">
    <name type="scientific">Elizabethkingia anophelis</name>
    <dbReference type="NCBI Taxonomy" id="1117645"/>
    <lineage>
        <taxon>Bacteria</taxon>
        <taxon>Pseudomonadati</taxon>
        <taxon>Bacteroidota</taxon>
        <taxon>Flavobacteriia</taxon>
        <taxon>Flavobacteriales</taxon>
        <taxon>Weeksellaceae</taxon>
        <taxon>Elizabethkingia</taxon>
    </lineage>
</organism>
<reference evidence="1 2" key="1">
    <citation type="submission" date="2018-06" db="EMBL/GenBank/DDBJ databases">
        <authorList>
            <consortium name="Pathogen Informatics"/>
            <person name="Doyle S."/>
        </authorList>
    </citation>
    <scope>NUCLEOTIDE SEQUENCE [LARGE SCALE GENOMIC DNA]</scope>
    <source>
        <strain evidence="1 2">NCTC10588</strain>
    </source>
</reference>
<dbReference type="Proteomes" id="UP000254876">
    <property type="component" value="Unassembled WGS sequence"/>
</dbReference>
<dbReference type="AlphaFoldDB" id="A0A7H1Z1N1"/>
<evidence type="ECO:0000313" key="2">
    <source>
        <dbReference type="Proteomes" id="UP000254876"/>
    </source>
</evidence>
<sequence>MKLLSSIFQTKMFLVTLILLIIYSFIIAPTGFNRTISWGEFDKLIYFTKTYFQIILIFYLLCYGTLTLIKRKTNEYISMIHTVITLISMLLLKQQAENVFGLFSVLSFVCFLINIVFSLKIVNS</sequence>
<evidence type="ECO:0000313" key="1">
    <source>
        <dbReference type="EMBL" id="STC96150.1"/>
    </source>
</evidence>
<gene>
    <name evidence="1" type="ORF">NCTC10588_00599</name>
</gene>
<accession>A0A7H1Z1N1</accession>
<name>A0A7H1Z1N1_9FLAO</name>
<proteinExistence type="predicted"/>